<gene>
    <name evidence="5" type="ORF">SY85_00655</name>
</gene>
<reference evidence="6" key="1">
    <citation type="submission" date="2015-01" db="EMBL/GenBank/DDBJ databases">
        <title>Flavisolibacter sp./LCS9/ whole genome sequencing.</title>
        <authorList>
            <person name="Kim M.K."/>
            <person name="Srinivasan S."/>
            <person name="Lee J.-J."/>
        </authorList>
    </citation>
    <scope>NUCLEOTIDE SEQUENCE [LARGE SCALE GENOMIC DNA]</scope>
    <source>
        <strain evidence="6">LCS9</strain>
    </source>
</reference>
<evidence type="ECO:0000256" key="2">
    <source>
        <dbReference type="ARBA" id="ARBA00023125"/>
    </source>
</evidence>
<organism evidence="5 6">
    <name type="scientific">Flavisolibacter tropicus</name>
    <dbReference type="NCBI Taxonomy" id="1492898"/>
    <lineage>
        <taxon>Bacteria</taxon>
        <taxon>Pseudomonadati</taxon>
        <taxon>Bacteroidota</taxon>
        <taxon>Chitinophagia</taxon>
        <taxon>Chitinophagales</taxon>
        <taxon>Chitinophagaceae</taxon>
        <taxon>Flavisolibacter</taxon>
    </lineage>
</organism>
<dbReference type="Pfam" id="PF12833">
    <property type="entry name" value="HTH_18"/>
    <property type="match status" value="1"/>
</dbReference>
<keyword evidence="1" id="KW-0805">Transcription regulation</keyword>
<dbReference type="OrthoDB" id="9779074at2"/>
<dbReference type="InterPro" id="IPR018060">
    <property type="entry name" value="HTH_AraC"/>
</dbReference>
<feature type="domain" description="HTH araC/xylS-type" evidence="4">
    <location>
        <begin position="40"/>
        <end position="141"/>
    </location>
</feature>
<dbReference type="Proteomes" id="UP000077177">
    <property type="component" value="Chromosome"/>
</dbReference>
<evidence type="ECO:0000256" key="1">
    <source>
        <dbReference type="ARBA" id="ARBA00023015"/>
    </source>
</evidence>
<dbReference type="EMBL" id="CP011390">
    <property type="protein sequence ID" value="ANE49233.1"/>
    <property type="molecule type" value="Genomic_DNA"/>
</dbReference>
<name>A0A172TR47_9BACT</name>
<evidence type="ECO:0000256" key="3">
    <source>
        <dbReference type="ARBA" id="ARBA00023163"/>
    </source>
</evidence>
<dbReference type="InterPro" id="IPR009057">
    <property type="entry name" value="Homeodomain-like_sf"/>
</dbReference>
<dbReference type="GO" id="GO:0043565">
    <property type="term" value="F:sequence-specific DNA binding"/>
    <property type="evidence" value="ECO:0007669"/>
    <property type="project" value="InterPro"/>
</dbReference>
<dbReference type="SMART" id="SM00342">
    <property type="entry name" value="HTH_ARAC"/>
    <property type="match status" value="1"/>
</dbReference>
<reference evidence="5 6" key="2">
    <citation type="journal article" date="2016" name="Int. J. Syst. Evol. Microbiol.">
        <title>Flavisolibacter tropicus sp. nov., isolated from tropical soil.</title>
        <authorList>
            <person name="Lee J.J."/>
            <person name="Kang M.S."/>
            <person name="Kim G.S."/>
            <person name="Lee C.S."/>
            <person name="Lim S."/>
            <person name="Lee J."/>
            <person name="Roh S.H."/>
            <person name="Kang H."/>
            <person name="Ha J.M."/>
            <person name="Bae S."/>
            <person name="Jung H.Y."/>
            <person name="Kim M.K."/>
        </authorList>
    </citation>
    <scope>NUCLEOTIDE SEQUENCE [LARGE SCALE GENOMIC DNA]</scope>
    <source>
        <strain evidence="5 6">LCS9</strain>
    </source>
</reference>
<evidence type="ECO:0000259" key="4">
    <source>
        <dbReference type="PROSITE" id="PS01124"/>
    </source>
</evidence>
<evidence type="ECO:0000313" key="5">
    <source>
        <dbReference type="EMBL" id="ANE49233.1"/>
    </source>
</evidence>
<dbReference type="PROSITE" id="PS00041">
    <property type="entry name" value="HTH_ARAC_FAMILY_1"/>
    <property type="match status" value="1"/>
</dbReference>
<dbReference type="KEGG" id="fla:SY85_00655"/>
<dbReference type="PATRIC" id="fig|1492898.3.peg.143"/>
<dbReference type="PANTHER" id="PTHR43280:SF29">
    <property type="entry name" value="ARAC-FAMILY TRANSCRIPTIONAL REGULATOR"/>
    <property type="match status" value="1"/>
</dbReference>
<accession>A0A172TR47</accession>
<dbReference type="SUPFAM" id="SSF46689">
    <property type="entry name" value="Homeodomain-like"/>
    <property type="match status" value="1"/>
</dbReference>
<keyword evidence="6" id="KW-1185">Reference proteome</keyword>
<evidence type="ECO:0000313" key="6">
    <source>
        <dbReference type="Proteomes" id="UP000077177"/>
    </source>
</evidence>
<dbReference type="GO" id="GO:0003700">
    <property type="term" value="F:DNA-binding transcription factor activity"/>
    <property type="evidence" value="ECO:0007669"/>
    <property type="project" value="InterPro"/>
</dbReference>
<dbReference type="PANTHER" id="PTHR43280">
    <property type="entry name" value="ARAC-FAMILY TRANSCRIPTIONAL REGULATOR"/>
    <property type="match status" value="1"/>
</dbReference>
<keyword evidence="3" id="KW-0804">Transcription</keyword>
<dbReference type="AlphaFoldDB" id="A0A172TR47"/>
<dbReference type="RefSeq" id="WP_066401306.1">
    <property type="nucleotide sequence ID" value="NZ_CP011390.1"/>
</dbReference>
<dbReference type="Gene3D" id="1.10.10.60">
    <property type="entry name" value="Homeodomain-like"/>
    <property type="match status" value="2"/>
</dbReference>
<proteinExistence type="predicted"/>
<dbReference type="PROSITE" id="PS01124">
    <property type="entry name" value="HTH_ARAC_FAMILY_2"/>
    <property type="match status" value="1"/>
</dbReference>
<dbReference type="InterPro" id="IPR018062">
    <property type="entry name" value="HTH_AraC-typ_CS"/>
</dbReference>
<sequence length="151" mass="17145">MKLPITTLFRHLGFSKVNASKNSGIHLSSDKINLLIHEMDSIMGHQQPFLNSGYSIKNLADDLHIHSYQLSGILNQHMGKNFNNYLNKYRVEYGKELIHRGDIINLNLKGLAQKCGFNNRNSFTAAFKKHTGYTPSIYSKLHKSSQLNEVA</sequence>
<keyword evidence="2" id="KW-0238">DNA-binding</keyword>
<protein>
    <recommendedName>
        <fullName evidence="4">HTH araC/xylS-type domain-containing protein</fullName>
    </recommendedName>
</protein>
<dbReference type="STRING" id="1492898.SY85_00655"/>